<dbReference type="OrthoDB" id="1494613at2"/>
<accession>A0A2U2B943</accession>
<feature type="transmembrane region" description="Helical" evidence="7">
    <location>
        <begin position="6"/>
        <end position="25"/>
    </location>
</feature>
<gene>
    <name evidence="8" type="ORF">DDZ16_09025</name>
</gene>
<feature type="transmembrane region" description="Helical" evidence="7">
    <location>
        <begin position="32"/>
        <end position="50"/>
    </location>
</feature>
<dbReference type="PANTHER" id="PTHR34583">
    <property type="entry name" value="ANTIPORTER SUBUNIT MNHC2-RELATED"/>
    <property type="match status" value="1"/>
</dbReference>
<evidence type="ECO:0000256" key="6">
    <source>
        <dbReference type="ARBA" id="ARBA00023136"/>
    </source>
</evidence>
<dbReference type="GO" id="GO:0005886">
    <property type="term" value="C:plasma membrane"/>
    <property type="evidence" value="ECO:0007669"/>
    <property type="project" value="UniProtKB-SubCell"/>
</dbReference>
<dbReference type="EMBL" id="QEWP01000006">
    <property type="protein sequence ID" value="PWD99585.1"/>
    <property type="molecule type" value="Genomic_DNA"/>
</dbReference>
<dbReference type="Gene3D" id="1.10.287.3510">
    <property type="match status" value="1"/>
</dbReference>
<dbReference type="AlphaFoldDB" id="A0A2U2B943"/>
<reference evidence="8 9" key="1">
    <citation type="submission" date="2018-05" db="EMBL/GenBank/DDBJ databases">
        <title>Marinilabilia rubrum sp. nov., isolated from saltern sediment.</title>
        <authorList>
            <person name="Zhang R."/>
        </authorList>
    </citation>
    <scope>NUCLEOTIDE SEQUENCE [LARGE SCALE GENOMIC DNA]</scope>
    <source>
        <strain evidence="8 9">WTE16</strain>
    </source>
</reference>
<evidence type="ECO:0000313" key="9">
    <source>
        <dbReference type="Proteomes" id="UP000244956"/>
    </source>
</evidence>
<keyword evidence="4 7" id="KW-0812">Transmembrane</keyword>
<evidence type="ECO:0000256" key="3">
    <source>
        <dbReference type="ARBA" id="ARBA00022475"/>
    </source>
</evidence>
<organism evidence="8 9">
    <name type="scientific">Marinilabilia rubra</name>
    <dbReference type="NCBI Taxonomy" id="2162893"/>
    <lineage>
        <taxon>Bacteria</taxon>
        <taxon>Pseudomonadati</taxon>
        <taxon>Bacteroidota</taxon>
        <taxon>Bacteroidia</taxon>
        <taxon>Marinilabiliales</taxon>
        <taxon>Marinilabiliaceae</taxon>
        <taxon>Marinilabilia</taxon>
    </lineage>
</organism>
<dbReference type="Proteomes" id="UP000244956">
    <property type="component" value="Unassembled WGS sequence"/>
</dbReference>
<keyword evidence="9" id="KW-1185">Reference proteome</keyword>
<keyword evidence="6 7" id="KW-0472">Membrane</keyword>
<protein>
    <recommendedName>
        <fullName evidence="10">Na+/H+ antiporter subunit C</fullName>
    </recommendedName>
</protein>
<comment type="caution">
    <text evidence="8">The sequence shown here is derived from an EMBL/GenBank/DDBJ whole genome shotgun (WGS) entry which is preliminary data.</text>
</comment>
<keyword evidence="3" id="KW-1003">Cell membrane</keyword>
<feature type="transmembrane region" description="Helical" evidence="7">
    <location>
        <begin position="62"/>
        <end position="84"/>
    </location>
</feature>
<evidence type="ECO:0000313" key="8">
    <source>
        <dbReference type="EMBL" id="PWD99585.1"/>
    </source>
</evidence>
<evidence type="ECO:0000256" key="7">
    <source>
        <dbReference type="SAM" id="Phobius"/>
    </source>
</evidence>
<evidence type="ECO:0000256" key="5">
    <source>
        <dbReference type="ARBA" id="ARBA00022989"/>
    </source>
</evidence>
<dbReference type="InterPro" id="IPR050601">
    <property type="entry name" value="CPA3_antiporter_subunitC"/>
</dbReference>
<dbReference type="RefSeq" id="WP_109264125.1">
    <property type="nucleotide sequence ID" value="NZ_QEWP01000006.1"/>
</dbReference>
<name>A0A2U2B943_9BACT</name>
<sequence length="100" mass="10737">METYQIYSITSGVLFVIGMGGVFLSKHFIKKIIATIIMGSGVFLAFVSFAERDALSFADPVPQALVITGIVVAVASAAFALALARRIYQLTGEESFTIEK</sequence>
<keyword evidence="5 7" id="KW-1133">Transmembrane helix</keyword>
<evidence type="ECO:0000256" key="2">
    <source>
        <dbReference type="ARBA" id="ARBA00010388"/>
    </source>
</evidence>
<dbReference type="Pfam" id="PF00420">
    <property type="entry name" value="Oxidored_q2"/>
    <property type="match status" value="1"/>
</dbReference>
<comment type="subcellular location">
    <subcellularLocation>
        <location evidence="1">Cell membrane</location>
        <topology evidence="1">Multi-pass membrane protein</topology>
    </subcellularLocation>
</comment>
<evidence type="ECO:0000256" key="4">
    <source>
        <dbReference type="ARBA" id="ARBA00022692"/>
    </source>
</evidence>
<proteinExistence type="inferred from homology"/>
<comment type="similarity">
    <text evidence="2">Belongs to the CPA3 antiporters (TC 2.A.63) subunit C family.</text>
</comment>
<dbReference type="PANTHER" id="PTHR34583:SF2">
    <property type="entry name" value="ANTIPORTER SUBUNIT MNHC2-RELATED"/>
    <property type="match status" value="1"/>
</dbReference>
<evidence type="ECO:0008006" key="10">
    <source>
        <dbReference type="Google" id="ProtNLM"/>
    </source>
</evidence>
<dbReference type="InterPro" id="IPR039428">
    <property type="entry name" value="NUOK/Mnh_C1-like"/>
</dbReference>
<evidence type="ECO:0000256" key="1">
    <source>
        <dbReference type="ARBA" id="ARBA00004651"/>
    </source>
</evidence>